<sequence length="215" mass="24473">MADPRNVPNPLLQRAATYLIVPTILFILLSPGLLLEIPARHHFIGLTTHHTSWQAILVHAVVFLILNYLIFLAFLSADRRPGDENRPVFHDLSESTMIKALKYSIIPTIVFIILSPGQPAADDPRRAPPLDRVHELPHERGRGVRPRGRLLRLELRPLHLAHGARERARRDRAAAQAPRLNRWAIVLSRRGWLNGWDFRGTGIWPCQEHSECKGL</sequence>
<feature type="transmembrane region" description="Helical" evidence="1">
    <location>
        <begin position="56"/>
        <end position="77"/>
    </location>
</feature>
<dbReference type="Pfam" id="PF11820">
    <property type="entry name" value="DUF3339"/>
    <property type="match status" value="1"/>
</dbReference>
<reference evidence="2 3" key="1">
    <citation type="journal article" date="2014" name="Nat. Commun.">
        <title>Klebsormidium flaccidum genome reveals primary factors for plant terrestrial adaptation.</title>
        <authorList>
            <person name="Hori K."/>
            <person name="Maruyama F."/>
            <person name="Fujisawa T."/>
            <person name="Togashi T."/>
            <person name="Yamamoto N."/>
            <person name="Seo M."/>
            <person name="Sato S."/>
            <person name="Yamada T."/>
            <person name="Mori H."/>
            <person name="Tajima N."/>
            <person name="Moriyama T."/>
            <person name="Ikeuchi M."/>
            <person name="Watanabe M."/>
            <person name="Wada H."/>
            <person name="Kobayashi K."/>
            <person name="Saito M."/>
            <person name="Masuda T."/>
            <person name="Sasaki-Sekimoto Y."/>
            <person name="Mashiguchi K."/>
            <person name="Awai K."/>
            <person name="Shimojima M."/>
            <person name="Masuda S."/>
            <person name="Iwai M."/>
            <person name="Nobusawa T."/>
            <person name="Narise T."/>
            <person name="Kondo S."/>
            <person name="Saito H."/>
            <person name="Sato R."/>
            <person name="Murakawa M."/>
            <person name="Ihara Y."/>
            <person name="Oshima-Yamada Y."/>
            <person name="Ohtaka K."/>
            <person name="Satoh M."/>
            <person name="Sonobe K."/>
            <person name="Ishii M."/>
            <person name="Ohtani R."/>
            <person name="Kanamori-Sato M."/>
            <person name="Honoki R."/>
            <person name="Miyazaki D."/>
            <person name="Mochizuki H."/>
            <person name="Umetsu J."/>
            <person name="Higashi K."/>
            <person name="Shibata D."/>
            <person name="Kamiya Y."/>
            <person name="Sato N."/>
            <person name="Nakamura Y."/>
            <person name="Tabata S."/>
            <person name="Ida S."/>
            <person name="Kurokawa K."/>
            <person name="Ohta H."/>
        </authorList>
    </citation>
    <scope>NUCLEOTIDE SEQUENCE [LARGE SCALE GENOMIC DNA]</scope>
    <source>
        <strain evidence="2 3">NIES-2285</strain>
    </source>
</reference>
<gene>
    <name evidence="2" type="ORF">KFL_000580010</name>
</gene>
<organism evidence="2 3">
    <name type="scientific">Klebsormidium nitens</name>
    <name type="common">Green alga</name>
    <name type="synonym">Ulothrix nitens</name>
    <dbReference type="NCBI Taxonomy" id="105231"/>
    <lineage>
        <taxon>Eukaryota</taxon>
        <taxon>Viridiplantae</taxon>
        <taxon>Streptophyta</taxon>
        <taxon>Klebsormidiophyceae</taxon>
        <taxon>Klebsormidiales</taxon>
        <taxon>Klebsormidiaceae</taxon>
        <taxon>Klebsormidium</taxon>
    </lineage>
</organism>
<name>A0A1Y1HVP5_KLENI</name>
<proteinExistence type="predicted"/>
<protein>
    <submittedName>
        <fullName evidence="2">Uncharacterized protein</fullName>
    </submittedName>
</protein>
<accession>A0A1Y1HVP5</accession>
<evidence type="ECO:0000313" key="2">
    <source>
        <dbReference type="EMBL" id="GAQ80607.1"/>
    </source>
</evidence>
<feature type="transmembrane region" description="Helical" evidence="1">
    <location>
        <begin position="15"/>
        <end position="35"/>
    </location>
</feature>
<evidence type="ECO:0000313" key="3">
    <source>
        <dbReference type="Proteomes" id="UP000054558"/>
    </source>
</evidence>
<dbReference type="PANTHER" id="PTHR33128">
    <property type="entry name" value="OS05G0103400 PROTEIN"/>
    <property type="match status" value="1"/>
</dbReference>
<keyword evidence="1" id="KW-0812">Transmembrane</keyword>
<dbReference type="InterPro" id="IPR021775">
    <property type="entry name" value="DUF3339"/>
</dbReference>
<keyword evidence="1" id="KW-0472">Membrane</keyword>
<evidence type="ECO:0000256" key="1">
    <source>
        <dbReference type="SAM" id="Phobius"/>
    </source>
</evidence>
<dbReference type="PANTHER" id="PTHR33128:SF9">
    <property type="entry name" value="PROTEIN, PUTATIVE-RELATED"/>
    <property type="match status" value="1"/>
</dbReference>
<keyword evidence="3" id="KW-1185">Reference proteome</keyword>
<dbReference type="EMBL" id="DF237007">
    <property type="protein sequence ID" value="GAQ80607.1"/>
    <property type="molecule type" value="Genomic_DNA"/>
</dbReference>
<dbReference type="Proteomes" id="UP000054558">
    <property type="component" value="Unassembled WGS sequence"/>
</dbReference>
<keyword evidence="1" id="KW-1133">Transmembrane helix</keyword>
<dbReference type="AlphaFoldDB" id="A0A1Y1HVP5"/>